<keyword evidence="2 3" id="KW-0378">Hydrolase</keyword>
<reference evidence="5" key="1">
    <citation type="journal article" date="2020" name="New Phytol.">
        <title>Comparative genomics reveals dynamic genome evolution in host specialist ectomycorrhizal fungi.</title>
        <authorList>
            <person name="Lofgren L.A."/>
            <person name="Nguyen N.H."/>
            <person name="Vilgalys R."/>
            <person name="Ruytinx J."/>
            <person name="Liao H.L."/>
            <person name="Branco S."/>
            <person name="Kuo A."/>
            <person name="LaButti K."/>
            <person name="Lipzen A."/>
            <person name="Andreopoulos W."/>
            <person name="Pangilinan J."/>
            <person name="Riley R."/>
            <person name="Hundley H."/>
            <person name="Na H."/>
            <person name="Barry K."/>
            <person name="Grigoriev I.V."/>
            <person name="Stajich J.E."/>
            <person name="Kennedy P.G."/>
        </authorList>
    </citation>
    <scope>NUCLEOTIDE SEQUENCE</scope>
    <source>
        <strain evidence="5">FC423</strain>
    </source>
</reference>
<gene>
    <name evidence="5" type="ORF">F5147DRAFT_743998</name>
</gene>
<dbReference type="InterPro" id="IPR002018">
    <property type="entry name" value="CarbesteraseB"/>
</dbReference>
<evidence type="ECO:0000313" key="6">
    <source>
        <dbReference type="Proteomes" id="UP000823399"/>
    </source>
</evidence>
<dbReference type="PANTHER" id="PTHR43918:SF4">
    <property type="entry name" value="CARBOXYLIC ESTER HYDROLASE"/>
    <property type="match status" value="1"/>
</dbReference>
<evidence type="ECO:0000313" key="5">
    <source>
        <dbReference type="EMBL" id="KAG2114333.1"/>
    </source>
</evidence>
<dbReference type="Pfam" id="PF00135">
    <property type="entry name" value="COesterase"/>
    <property type="match status" value="1"/>
</dbReference>
<evidence type="ECO:0000256" key="3">
    <source>
        <dbReference type="RuleBase" id="RU361235"/>
    </source>
</evidence>
<dbReference type="InterPro" id="IPR019826">
    <property type="entry name" value="Carboxylesterase_B_AS"/>
</dbReference>
<name>A0A9P7FE57_9AGAM</name>
<dbReference type="AlphaFoldDB" id="A0A9P7FE57"/>
<evidence type="ECO:0000256" key="1">
    <source>
        <dbReference type="ARBA" id="ARBA00005964"/>
    </source>
</evidence>
<dbReference type="EMBL" id="JABBWM010000010">
    <property type="protein sequence ID" value="KAG2114333.1"/>
    <property type="molecule type" value="Genomic_DNA"/>
</dbReference>
<feature type="domain" description="Carboxylesterase type B" evidence="4">
    <location>
        <begin position="74"/>
        <end position="323"/>
    </location>
</feature>
<dbReference type="InterPro" id="IPR050654">
    <property type="entry name" value="AChE-related_enzymes"/>
</dbReference>
<dbReference type="PANTHER" id="PTHR43918">
    <property type="entry name" value="ACETYLCHOLINESTERASE"/>
    <property type="match status" value="1"/>
</dbReference>
<sequence>MSQTQQVFQHLAPFVKLNDAIFTGTFFDDMAQFLGILFAQPPSQKTHLLGEKALMRPQPGKCQIGMSPPGDTVSLTLNVFTPAVMLPGSKLPVIVYIFGGGFETGSSRSEFGNITISRSLHMQEPVIYVSMNYRLAWGFLASHEVKQAGIGNLGLRDQRLALHWVQKYIGAFGGDPAKVTLWGKSAGAISVALQMLAYDGSPTPMGDITHGQRYYNFIVDETGCKESSDTLECLRAVPEDVLQAAVDKTLSSSSYQSLVLAWMPRADGTFLSDNFQHLIQDGKIANVPFITGNCDDEGTAFSFSTVNVTTGEQLHRYLKTYWAPNATHEEIEGILHMYPEDPTTGSPWFLLHERSGKQKNLDLSCYHGSDFIDEMWGGPGSLLDYLIRFATNLDPNGDPTGIFWPQYMVESKDMLMIGEWPWSPPTIVQDTYRKEPIEFLINFSLAHPL</sequence>
<dbReference type="SUPFAM" id="SSF53474">
    <property type="entry name" value="alpha/beta-Hydrolases"/>
    <property type="match status" value="1"/>
</dbReference>
<dbReference type="OrthoDB" id="408631at2759"/>
<dbReference type="RefSeq" id="XP_041296446.1">
    <property type="nucleotide sequence ID" value="XM_041439646.1"/>
</dbReference>
<comment type="caution">
    <text evidence="5">The sequence shown here is derived from an EMBL/GenBank/DDBJ whole genome shotgun (WGS) entry which is preliminary data.</text>
</comment>
<comment type="similarity">
    <text evidence="1 3">Belongs to the type-B carboxylesterase/lipase family.</text>
</comment>
<accession>A0A9P7FE57</accession>
<dbReference type="Gene3D" id="3.40.50.1820">
    <property type="entry name" value="alpha/beta hydrolase"/>
    <property type="match status" value="1"/>
</dbReference>
<organism evidence="5 6">
    <name type="scientific">Suillus discolor</name>
    <dbReference type="NCBI Taxonomy" id="1912936"/>
    <lineage>
        <taxon>Eukaryota</taxon>
        <taxon>Fungi</taxon>
        <taxon>Dikarya</taxon>
        <taxon>Basidiomycota</taxon>
        <taxon>Agaricomycotina</taxon>
        <taxon>Agaricomycetes</taxon>
        <taxon>Agaricomycetidae</taxon>
        <taxon>Boletales</taxon>
        <taxon>Suillineae</taxon>
        <taxon>Suillaceae</taxon>
        <taxon>Suillus</taxon>
    </lineage>
</organism>
<dbReference type="GeneID" id="64701905"/>
<dbReference type="EC" id="3.1.1.-" evidence="3"/>
<proteinExistence type="inferred from homology"/>
<evidence type="ECO:0000259" key="4">
    <source>
        <dbReference type="Pfam" id="PF00135"/>
    </source>
</evidence>
<dbReference type="Proteomes" id="UP000823399">
    <property type="component" value="Unassembled WGS sequence"/>
</dbReference>
<dbReference type="InterPro" id="IPR029058">
    <property type="entry name" value="AB_hydrolase_fold"/>
</dbReference>
<dbReference type="GO" id="GO:0052689">
    <property type="term" value="F:carboxylic ester hydrolase activity"/>
    <property type="evidence" value="ECO:0007669"/>
    <property type="project" value="TreeGrafter"/>
</dbReference>
<evidence type="ECO:0000256" key="2">
    <source>
        <dbReference type="ARBA" id="ARBA00022801"/>
    </source>
</evidence>
<dbReference type="PROSITE" id="PS00122">
    <property type="entry name" value="CARBOXYLESTERASE_B_1"/>
    <property type="match status" value="1"/>
</dbReference>
<protein>
    <recommendedName>
        <fullName evidence="3">Carboxylic ester hydrolase</fullName>
        <ecNumber evidence="3">3.1.1.-</ecNumber>
    </recommendedName>
</protein>
<keyword evidence="6" id="KW-1185">Reference proteome</keyword>